<keyword evidence="6" id="KW-0449">Lipoprotein</keyword>
<dbReference type="OrthoDB" id="8139551at2"/>
<dbReference type="NCBIfam" id="NF047847">
    <property type="entry name" value="SS_mature_LptM"/>
    <property type="match status" value="1"/>
</dbReference>
<dbReference type="KEGG" id="ocg:OCA5_c31910"/>
<dbReference type="HOGENOM" id="CLU_155853_0_0_5"/>
<evidence type="ECO:0000256" key="4">
    <source>
        <dbReference type="ARBA" id="ARBA00023139"/>
    </source>
</evidence>
<dbReference type="eggNOG" id="COG5567">
    <property type="taxonomic scope" value="Bacteria"/>
</dbReference>
<keyword evidence="4" id="KW-0564">Palmitate</keyword>
<keyword evidence="2" id="KW-0732">Signal</keyword>
<evidence type="ECO:0008006" key="10">
    <source>
        <dbReference type="Google" id="ProtNLM"/>
    </source>
</evidence>
<gene>
    <name evidence="8" type="ordered locus">OCA5_c31910</name>
</gene>
<protein>
    <recommendedName>
        <fullName evidence="10">Lipoprotein</fullName>
    </recommendedName>
</protein>
<dbReference type="PATRIC" id="fig|504832.7.peg.3354"/>
<keyword evidence="9" id="KW-1185">Reference proteome</keyword>
<evidence type="ECO:0000256" key="7">
    <source>
        <dbReference type="SAM" id="MobiDB-lite"/>
    </source>
</evidence>
<sequence>MNSLVSQLSWSKLAAVGLIVSAFALGGCGRKGPLDLPPNAAVSPAAEEGTSQPYRTQAAPSTSADETLFAPGGSSNGRQIIAPRGEKKRIFLDPLLE</sequence>
<accession>B6JDI9</accession>
<dbReference type="Pfam" id="PF13627">
    <property type="entry name" value="LptM_cons"/>
    <property type="match status" value="1"/>
</dbReference>
<name>B6JDI9_AFIC5</name>
<dbReference type="GO" id="GO:0009279">
    <property type="term" value="C:cell outer membrane"/>
    <property type="evidence" value="ECO:0007669"/>
    <property type="project" value="UniProtKB-SubCell"/>
</dbReference>
<keyword evidence="5" id="KW-0998">Cell outer membrane</keyword>
<feature type="region of interest" description="Disordered" evidence="7">
    <location>
        <begin position="34"/>
        <end position="82"/>
    </location>
</feature>
<proteinExistence type="predicted"/>
<evidence type="ECO:0000256" key="3">
    <source>
        <dbReference type="ARBA" id="ARBA00023136"/>
    </source>
</evidence>
<dbReference type="EMBL" id="CP002826">
    <property type="protein sequence ID" value="AEI07869.1"/>
    <property type="molecule type" value="Genomic_DNA"/>
</dbReference>
<evidence type="ECO:0000313" key="8">
    <source>
        <dbReference type="EMBL" id="AEI07869.1"/>
    </source>
</evidence>
<dbReference type="RefSeq" id="WP_012561931.1">
    <property type="nucleotide sequence ID" value="NC_011386.1"/>
</dbReference>
<organism evidence="8 9">
    <name type="scientific">Afipia carboxidovorans (strain ATCC 49405 / DSM 1227 / KCTC 32145 / OM5)</name>
    <name type="common">Oligotropha carboxidovorans</name>
    <dbReference type="NCBI Taxonomy" id="504832"/>
    <lineage>
        <taxon>Bacteria</taxon>
        <taxon>Pseudomonadati</taxon>
        <taxon>Pseudomonadota</taxon>
        <taxon>Alphaproteobacteria</taxon>
        <taxon>Hyphomicrobiales</taxon>
        <taxon>Nitrobacteraceae</taxon>
        <taxon>Afipia</taxon>
    </lineage>
</organism>
<evidence type="ECO:0000313" key="9">
    <source>
        <dbReference type="Proteomes" id="UP000007730"/>
    </source>
</evidence>
<evidence type="ECO:0000256" key="5">
    <source>
        <dbReference type="ARBA" id="ARBA00023237"/>
    </source>
</evidence>
<feature type="compositionally biased region" description="Polar residues" evidence="7">
    <location>
        <begin position="49"/>
        <end position="65"/>
    </location>
</feature>
<dbReference type="STRING" id="504832.OCA5_c31910"/>
<dbReference type="KEGG" id="oca:OCAR_4761"/>
<comment type="subcellular location">
    <subcellularLocation>
        <location evidence="1">Cell outer membrane</location>
        <topology evidence="1">Lipid-anchor</topology>
    </subcellularLocation>
</comment>
<dbReference type="Proteomes" id="UP000007730">
    <property type="component" value="Chromosome"/>
</dbReference>
<dbReference type="AlphaFoldDB" id="B6JDI9"/>
<dbReference type="InterPro" id="IPR032831">
    <property type="entry name" value="LptM_cons"/>
</dbReference>
<reference evidence="8 9" key="1">
    <citation type="journal article" date="2011" name="J. Bacteriol.">
        <title>Complete genome sequences of the chemolithoautotrophic Oligotropha carboxidovorans strains OM4 and OM5.</title>
        <authorList>
            <person name="Volland S."/>
            <person name="Rachinger M."/>
            <person name="Strittmatter A."/>
            <person name="Daniel R."/>
            <person name="Gottschalk G."/>
            <person name="Meyer O."/>
        </authorList>
    </citation>
    <scope>NUCLEOTIDE SEQUENCE [LARGE SCALE GENOMIC DNA]</scope>
    <source>
        <strain evidence="9">ATCC 49405 / DSM 1227 / KCTC 32145 / OM5</strain>
    </source>
</reference>
<evidence type="ECO:0000256" key="1">
    <source>
        <dbReference type="ARBA" id="ARBA00004459"/>
    </source>
</evidence>
<evidence type="ECO:0000256" key="2">
    <source>
        <dbReference type="ARBA" id="ARBA00022729"/>
    </source>
</evidence>
<evidence type="ECO:0000256" key="6">
    <source>
        <dbReference type="ARBA" id="ARBA00023288"/>
    </source>
</evidence>
<keyword evidence="3" id="KW-0472">Membrane</keyword>